<keyword evidence="1" id="KW-0238">DNA-binding</keyword>
<comment type="caution">
    <text evidence="3">The sequence shown here is derived from an EMBL/GenBank/DDBJ whole genome shotgun (WGS) entry which is preliminary data.</text>
</comment>
<dbReference type="PANTHER" id="PTHR46558:SF11">
    <property type="entry name" value="HTH-TYPE TRANSCRIPTIONAL REGULATOR XRE"/>
    <property type="match status" value="1"/>
</dbReference>
<dbReference type="Proteomes" id="UP001595752">
    <property type="component" value="Unassembled WGS sequence"/>
</dbReference>
<evidence type="ECO:0000259" key="2">
    <source>
        <dbReference type="PROSITE" id="PS50943"/>
    </source>
</evidence>
<accession>A0ABV8B0I8</accession>
<dbReference type="SUPFAM" id="SSF47413">
    <property type="entry name" value="lambda repressor-like DNA-binding domains"/>
    <property type="match status" value="1"/>
</dbReference>
<protein>
    <submittedName>
        <fullName evidence="3">Helix-turn-helix domain-containing protein</fullName>
    </submittedName>
</protein>
<keyword evidence="4" id="KW-1185">Reference proteome</keyword>
<evidence type="ECO:0000256" key="1">
    <source>
        <dbReference type="ARBA" id="ARBA00023125"/>
    </source>
</evidence>
<dbReference type="PROSITE" id="PS50943">
    <property type="entry name" value="HTH_CROC1"/>
    <property type="match status" value="1"/>
</dbReference>
<dbReference type="SMART" id="SM00530">
    <property type="entry name" value="HTH_XRE"/>
    <property type="match status" value="1"/>
</dbReference>
<dbReference type="PANTHER" id="PTHR46558">
    <property type="entry name" value="TRACRIPTIONAL REGULATORY PROTEIN-RELATED-RELATED"/>
    <property type="match status" value="1"/>
</dbReference>
<dbReference type="Pfam" id="PF01381">
    <property type="entry name" value="HTH_3"/>
    <property type="match status" value="1"/>
</dbReference>
<evidence type="ECO:0000313" key="4">
    <source>
        <dbReference type="Proteomes" id="UP001595752"/>
    </source>
</evidence>
<name>A0ABV8B0I8_9BACI</name>
<dbReference type="Gene3D" id="1.10.260.40">
    <property type="entry name" value="lambda repressor-like DNA-binding domains"/>
    <property type="match status" value="1"/>
</dbReference>
<sequence length="118" mass="13804">MYSFGSILKNLRTSKKLSIDQLVKQINEKYNMKISKSMISRYENDEAEPKMNMVRIFADFFDASPEYIMGLEESDKKSVSKNSKAIETIAAHLDEKNITDEKMKNIIKYIDFIFQDED</sequence>
<gene>
    <name evidence="3" type="ORF">ACFOU2_09850</name>
</gene>
<evidence type="ECO:0000313" key="3">
    <source>
        <dbReference type="EMBL" id="MFC3883788.1"/>
    </source>
</evidence>
<proteinExistence type="predicted"/>
<dbReference type="EMBL" id="JBHRZT010000043">
    <property type="protein sequence ID" value="MFC3883788.1"/>
    <property type="molecule type" value="Genomic_DNA"/>
</dbReference>
<reference evidence="4" key="1">
    <citation type="journal article" date="2019" name="Int. J. Syst. Evol. Microbiol.">
        <title>The Global Catalogue of Microorganisms (GCM) 10K type strain sequencing project: providing services to taxonomists for standard genome sequencing and annotation.</title>
        <authorList>
            <consortium name="The Broad Institute Genomics Platform"/>
            <consortium name="The Broad Institute Genome Sequencing Center for Infectious Disease"/>
            <person name="Wu L."/>
            <person name="Ma J."/>
        </authorList>
    </citation>
    <scope>NUCLEOTIDE SEQUENCE [LARGE SCALE GENOMIC DNA]</scope>
    <source>
        <strain evidence="4">CCUG 61889</strain>
    </source>
</reference>
<organism evidence="3 4">
    <name type="scientific">Bacillus songklensis</name>
    <dbReference type="NCBI Taxonomy" id="1069116"/>
    <lineage>
        <taxon>Bacteria</taxon>
        <taxon>Bacillati</taxon>
        <taxon>Bacillota</taxon>
        <taxon>Bacilli</taxon>
        <taxon>Bacillales</taxon>
        <taxon>Bacillaceae</taxon>
        <taxon>Bacillus</taxon>
    </lineage>
</organism>
<dbReference type="InterPro" id="IPR001387">
    <property type="entry name" value="Cro/C1-type_HTH"/>
</dbReference>
<dbReference type="RefSeq" id="WP_377914613.1">
    <property type="nucleotide sequence ID" value="NZ_JBHRZT010000043.1"/>
</dbReference>
<dbReference type="CDD" id="cd00093">
    <property type="entry name" value="HTH_XRE"/>
    <property type="match status" value="1"/>
</dbReference>
<dbReference type="InterPro" id="IPR010982">
    <property type="entry name" value="Lambda_DNA-bd_dom_sf"/>
</dbReference>
<feature type="domain" description="HTH cro/C1-type" evidence="2">
    <location>
        <begin position="8"/>
        <end position="68"/>
    </location>
</feature>